<dbReference type="AlphaFoldDB" id="A0AAD4MI41"/>
<name>A0AAD4MI41_9BILA</name>
<evidence type="ECO:0000256" key="13">
    <source>
        <dbReference type="RuleBase" id="RU000544"/>
    </source>
</evidence>
<evidence type="ECO:0000256" key="3">
    <source>
        <dbReference type="ARBA" id="ARBA00022679"/>
    </source>
</evidence>
<dbReference type="InterPro" id="IPR027417">
    <property type="entry name" value="P-loop_NTPase"/>
</dbReference>
<dbReference type="GO" id="GO:0046872">
    <property type="term" value="F:metal ion binding"/>
    <property type="evidence" value="ECO:0007669"/>
    <property type="project" value="UniProtKB-KW"/>
</dbReference>
<evidence type="ECO:0000256" key="8">
    <source>
        <dbReference type="ARBA" id="ARBA00022840"/>
    </source>
</evidence>
<evidence type="ECO:0000256" key="1">
    <source>
        <dbReference type="ARBA" id="ARBA00007587"/>
    </source>
</evidence>
<dbReference type="FunFam" id="3.40.50.300:FF:001270">
    <property type="entry name" value="Thymidine kinase"/>
    <property type="match status" value="1"/>
</dbReference>
<dbReference type="Pfam" id="PF00265">
    <property type="entry name" value="TK"/>
    <property type="match status" value="1"/>
</dbReference>
<keyword evidence="2 13" id="KW-0237">DNA synthesis</keyword>
<dbReference type="GO" id="GO:0046104">
    <property type="term" value="P:thymidine metabolic process"/>
    <property type="evidence" value="ECO:0007669"/>
    <property type="project" value="TreeGrafter"/>
</dbReference>
<comment type="similarity">
    <text evidence="1 14">Belongs to the thymidine kinase family.</text>
</comment>
<evidence type="ECO:0000256" key="14">
    <source>
        <dbReference type="RuleBase" id="RU004165"/>
    </source>
</evidence>
<keyword evidence="3 13" id="KW-0808">Transferase</keyword>
<feature type="active site" description="Proton acceptor" evidence="11">
    <location>
        <position position="87"/>
    </location>
</feature>
<keyword evidence="16" id="KW-1185">Reference proteome</keyword>
<sequence>MEHHYHGFIQLITGPMFSGKTTELFRLTKRYSLAGKKVVIVKYARDIRFHPTMACTHDLNKMEAISAINLEDVYLILQKYDIIGIDEGQFFNDLVPLTQELANNGKIVIISALNGDYQQKPFQNIALLLSVAEKVDKLSAVCQKCGLSASFTYRKVKSELREIIGGEEIYQAVCRGCLLKLANV</sequence>
<dbReference type="GO" id="GO:0071897">
    <property type="term" value="P:DNA biosynthetic process"/>
    <property type="evidence" value="ECO:0007669"/>
    <property type="project" value="UniProtKB-KW"/>
</dbReference>
<dbReference type="InterPro" id="IPR020633">
    <property type="entry name" value="Thymidine_kinase_CS"/>
</dbReference>
<evidence type="ECO:0000256" key="11">
    <source>
        <dbReference type="PIRSR" id="PIRSR035805-1"/>
    </source>
</evidence>
<dbReference type="SUPFAM" id="SSF57716">
    <property type="entry name" value="Glucocorticoid receptor-like (DNA-binding domain)"/>
    <property type="match status" value="1"/>
</dbReference>
<evidence type="ECO:0000256" key="9">
    <source>
        <dbReference type="ARBA" id="ARBA00046642"/>
    </source>
</evidence>
<reference evidence="15" key="1">
    <citation type="submission" date="2022-01" db="EMBL/GenBank/DDBJ databases">
        <title>Genome Sequence Resource for Two Populations of Ditylenchus destructor, the Migratory Endoparasitic Phytonematode.</title>
        <authorList>
            <person name="Zhang H."/>
            <person name="Lin R."/>
            <person name="Xie B."/>
        </authorList>
    </citation>
    <scope>NUCLEOTIDE SEQUENCE</scope>
    <source>
        <strain evidence="15">BazhouSP</strain>
    </source>
</reference>
<gene>
    <name evidence="15" type="ORF">DdX_20843</name>
</gene>
<dbReference type="PIRSF" id="PIRSF035805">
    <property type="entry name" value="TK_cell"/>
    <property type="match status" value="1"/>
</dbReference>
<keyword evidence="4" id="KW-0479">Metal-binding</keyword>
<dbReference type="InterPro" id="IPR001267">
    <property type="entry name" value="Thymidine_kinase"/>
</dbReference>
<organism evidence="15 16">
    <name type="scientific">Ditylenchus destructor</name>
    <dbReference type="NCBI Taxonomy" id="166010"/>
    <lineage>
        <taxon>Eukaryota</taxon>
        <taxon>Metazoa</taxon>
        <taxon>Ecdysozoa</taxon>
        <taxon>Nematoda</taxon>
        <taxon>Chromadorea</taxon>
        <taxon>Rhabditida</taxon>
        <taxon>Tylenchina</taxon>
        <taxon>Tylenchomorpha</taxon>
        <taxon>Sphaerularioidea</taxon>
        <taxon>Anguinidae</taxon>
        <taxon>Anguininae</taxon>
        <taxon>Ditylenchus</taxon>
    </lineage>
</organism>
<dbReference type="PANTHER" id="PTHR11441:SF0">
    <property type="entry name" value="THYMIDINE KINASE, CYTOSOLIC"/>
    <property type="match status" value="1"/>
</dbReference>
<evidence type="ECO:0000256" key="5">
    <source>
        <dbReference type="ARBA" id="ARBA00022741"/>
    </source>
</evidence>
<dbReference type="Proteomes" id="UP001201812">
    <property type="component" value="Unassembled WGS sequence"/>
</dbReference>
<protein>
    <recommendedName>
        <fullName evidence="13">Thymidine kinase</fullName>
        <ecNumber evidence="13">2.7.1.21</ecNumber>
    </recommendedName>
</protein>
<comment type="catalytic activity">
    <reaction evidence="10">
        <text>thymidine + ATP = dTMP + ADP + H(+)</text>
        <dbReference type="Rhea" id="RHEA:19129"/>
        <dbReference type="ChEBI" id="CHEBI:15378"/>
        <dbReference type="ChEBI" id="CHEBI:17748"/>
        <dbReference type="ChEBI" id="CHEBI:30616"/>
        <dbReference type="ChEBI" id="CHEBI:63528"/>
        <dbReference type="ChEBI" id="CHEBI:456216"/>
        <dbReference type="EC" id="2.7.1.21"/>
    </reaction>
    <physiologicalReaction direction="left-to-right" evidence="10">
        <dbReference type="Rhea" id="RHEA:19130"/>
    </physiologicalReaction>
</comment>
<comment type="caution">
    <text evidence="15">The sequence shown here is derived from an EMBL/GenBank/DDBJ whole genome shotgun (WGS) entry which is preliminary data.</text>
</comment>
<evidence type="ECO:0000256" key="4">
    <source>
        <dbReference type="ARBA" id="ARBA00022723"/>
    </source>
</evidence>
<keyword evidence="5 13" id="KW-0547">Nucleotide-binding</keyword>
<evidence type="ECO:0000313" key="16">
    <source>
        <dbReference type="Proteomes" id="UP001201812"/>
    </source>
</evidence>
<evidence type="ECO:0000256" key="12">
    <source>
        <dbReference type="PIRSR" id="PIRSR035805-2"/>
    </source>
</evidence>
<dbReference type="EMBL" id="JAKKPZ010000677">
    <property type="protein sequence ID" value="KAI1693111.1"/>
    <property type="molecule type" value="Genomic_DNA"/>
</dbReference>
<keyword evidence="7" id="KW-0862">Zinc</keyword>
<keyword evidence="8 13" id="KW-0067">ATP-binding</keyword>
<dbReference type="PROSITE" id="PS00603">
    <property type="entry name" value="TK_CELLULAR_TYPE"/>
    <property type="match status" value="1"/>
</dbReference>
<dbReference type="GO" id="GO:0042802">
    <property type="term" value="F:identical protein binding"/>
    <property type="evidence" value="ECO:0007669"/>
    <property type="project" value="UniProtKB-ARBA"/>
</dbReference>
<feature type="binding site" evidence="12">
    <location>
        <position position="170"/>
    </location>
    <ligand>
        <name>substrate</name>
    </ligand>
</feature>
<dbReference type="EC" id="2.7.1.21" evidence="13"/>
<dbReference type="GO" id="GO:0004797">
    <property type="term" value="F:thymidine kinase activity"/>
    <property type="evidence" value="ECO:0007669"/>
    <property type="project" value="UniProtKB-EC"/>
</dbReference>
<dbReference type="Gene3D" id="3.30.60.20">
    <property type="match status" value="1"/>
</dbReference>
<keyword evidence="6 13" id="KW-0418">Kinase</keyword>
<evidence type="ECO:0000256" key="6">
    <source>
        <dbReference type="ARBA" id="ARBA00022777"/>
    </source>
</evidence>
<proteinExistence type="inferred from homology"/>
<evidence type="ECO:0000313" key="15">
    <source>
        <dbReference type="EMBL" id="KAI1693111.1"/>
    </source>
</evidence>
<dbReference type="GO" id="GO:0005524">
    <property type="term" value="F:ATP binding"/>
    <property type="evidence" value="ECO:0007669"/>
    <property type="project" value="UniProtKB-KW"/>
</dbReference>
<accession>A0AAD4MI41</accession>
<dbReference type="PANTHER" id="PTHR11441">
    <property type="entry name" value="THYMIDINE KINASE"/>
    <property type="match status" value="1"/>
</dbReference>
<comment type="subunit">
    <text evidence="9">Homotetramer. Tetramerization from dimerization is induced by ATP and increases catalytic efficiency due to a high affinity for thymidine. Tetramerization is inhibited by phosphorylation at Ser-13. Interacts (via the KEN box) with FZR1.</text>
</comment>
<dbReference type="SUPFAM" id="SSF52540">
    <property type="entry name" value="P-loop containing nucleoside triphosphate hydrolases"/>
    <property type="match status" value="1"/>
</dbReference>
<evidence type="ECO:0000256" key="2">
    <source>
        <dbReference type="ARBA" id="ARBA00022634"/>
    </source>
</evidence>
<dbReference type="Gene3D" id="3.40.50.300">
    <property type="entry name" value="P-loop containing nucleotide triphosphate hydrolases"/>
    <property type="match status" value="1"/>
</dbReference>
<evidence type="ECO:0000256" key="7">
    <source>
        <dbReference type="ARBA" id="ARBA00022833"/>
    </source>
</evidence>
<evidence type="ECO:0000256" key="10">
    <source>
        <dbReference type="ARBA" id="ARBA00048113"/>
    </source>
</evidence>